<name>A0A1G7UQM2_9HYPH</name>
<evidence type="ECO:0000256" key="11">
    <source>
        <dbReference type="ARBA" id="ARBA00032474"/>
    </source>
</evidence>
<comment type="function">
    <text evidence="6">Converts molybdopterin precursor Z into molybdopterin. This requires the incorporation of two sulfur atoms into precursor Z to generate a dithiolene group. The sulfur is provided by MoaD.</text>
</comment>
<dbReference type="Pfam" id="PF02391">
    <property type="entry name" value="MoaE"/>
    <property type="match status" value="1"/>
</dbReference>
<comment type="similarity">
    <text evidence="2">Belongs to the MoaE family.</text>
</comment>
<evidence type="ECO:0000256" key="5">
    <source>
        <dbReference type="ARBA" id="ARBA00023150"/>
    </source>
</evidence>
<evidence type="ECO:0000313" key="13">
    <source>
        <dbReference type="EMBL" id="SDG49804.1"/>
    </source>
</evidence>
<dbReference type="Proteomes" id="UP000199495">
    <property type="component" value="Unassembled WGS sequence"/>
</dbReference>
<dbReference type="InterPro" id="IPR036563">
    <property type="entry name" value="MoaE_sf"/>
</dbReference>
<evidence type="ECO:0000256" key="6">
    <source>
        <dbReference type="ARBA" id="ARBA00025448"/>
    </source>
</evidence>
<dbReference type="CDD" id="cd00756">
    <property type="entry name" value="MoaE"/>
    <property type="match status" value="1"/>
</dbReference>
<dbReference type="PANTHER" id="PTHR23404">
    <property type="entry name" value="MOLYBDOPTERIN SYNTHASE RELATED"/>
    <property type="match status" value="1"/>
</dbReference>
<evidence type="ECO:0000256" key="3">
    <source>
        <dbReference type="ARBA" id="ARBA00011950"/>
    </source>
</evidence>
<protein>
    <recommendedName>
        <fullName evidence="4">Molybdopterin synthase catalytic subunit</fullName>
        <ecNumber evidence="3">2.8.1.12</ecNumber>
    </recommendedName>
    <alternativeName>
        <fullName evidence="10">MPT synthase subunit 2</fullName>
    </alternativeName>
    <alternativeName>
        <fullName evidence="8">Molybdenum cofactor biosynthesis protein E</fullName>
    </alternativeName>
    <alternativeName>
        <fullName evidence="9">Molybdopterin-converting factor large subunit</fullName>
    </alternativeName>
    <alternativeName>
        <fullName evidence="11">Molybdopterin-converting factor subunit 2</fullName>
    </alternativeName>
</protein>
<evidence type="ECO:0000313" key="14">
    <source>
        <dbReference type="Proteomes" id="UP000199495"/>
    </source>
</evidence>
<comment type="catalytic activity">
    <reaction evidence="12">
        <text>2 [molybdopterin-synthase sulfur-carrier protein]-C-terminal-Gly-aminoethanethioate + cyclic pyranopterin phosphate + H2O = molybdopterin + 2 [molybdopterin-synthase sulfur-carrier protein]-C-terminal Gly-Gly + 2 H(+)</text>
        <dbReference type="Rhea" id="RHEA:26333"/>
        <dbReference type="Rhea" id="RHEA-COMP:12202"/>
        <dbReference type="Rhea" id="RHEA-COMP:19907"/>
        <dbReference type="ChEBI" id="CHEBI:15377"/>
        <dbReference type="ChEBI" id="CHEBI:15378"/>
        <dbReference type="ChEBI" id="CHEBI:58698"/>
        <dbReference type="ChEBI" id="CHEBI:59648"/>
        <dbReference type="ChEBI" id="CHEBI:90778"/>
        <dbReference type="ChEBI" id="CHEBI:232372"/>
        <dbReference type="EC" id="2.8.1.12"/>
    </reaction>
</comment>
<comment type="subunit">
    <text evidence="7">Heterotetramer of 2 MoaD subunits and 2 MoaE subunits. Also stable as homodimer. The enzyme changes between these two forms during catalysis.</text>
</comment>
<reference evidence="13 14" key="1">
    <citation type="submission" date="2016-10" db="EMBL/GenBank/DDBJ databases">
        <authorList>
            <person name="de Groot N.N."/>
        </authorList>
    </citation>
    <scope>NUCLEOTIDE SEQUENCE [LARGE SCALE GENOMIC DNA]</scope>
    <source>
        <strain evidence="13 14">CGMCC 1.10267</strain>
    </source>
</reference>
<evidence type="ECO:0000256" key="4">
    <source>
        <dbReference type="ARBA" id="ARBA00013858"/>
    </source>
</evidence>
<organism evidence="13 14">
    <name type="scientific">Pelagibacterium luteolum</name>
    <dbReference type="NCBI Taxonomy" id="440168"/>
    <lineage>
        <taxon>Bacteria</taxon>
        <taxon>Pseudomonadati</taxon>
        <taxon>Pseudomonadota</taxon>
        <taxon>Alphaproteobacteria</taxon>
        <taxon>Hyphomicrobiales</taxon>
        <taxon>Devosiaceae</taxon>
        <taxon>Pelagibacterium</taxon>
    </lineage>
</organism>
<dbReference type="Gene3D" id="3.90.1170.40">
    <property type="entry name" value="Molybdopterin biosynthesis MoaE subunit"/>
    <property type="match status" value="1"/>
</dbReference>
<keyword evidence="14" id="KW-1185">Reference proteome</keyword>
<comment type="pathway">
    <text evidence="1">Cofactor biosynthesis; molybdopterin biosynthesis.</text>
</comment>
<dbReference type="EC" id="2.8.1.12" evidence="3"/>
<accession>A0A1G7UQM2</accession>
<dbReference type="GO" id="GO:0006777">
    <property type="term" value="P:Mo-molybdopterin cofactor biosynthetic process"/>
    <property type="evidence" value="ECO:0007669"/>
    <property type="project" value="UniProtKB-KW"/>
</dbReference>
<evidence type="ECO:0000256" key="1">
    <source>
        <dbReference type="ARBA" id="ARBA00005046"/>
    </source>
</evidence>
<dbReference type="RefSeq" id="WP_090594830.1">
    <property type="nucleotide sequence ID" value="NZ_FNCS01000003.1"/>
</dbReference>
<keyword evidence="5" id="KW-0501">Molybdenum cofactor biosynthesis</keyword>
<evidence type="ECO:0000256" key="12">
    <source>
        <dbReference type="ARBA" id="ARBA00049878"/>
    </source>
</evidence>
<evidence type="ECO:0000256" key="9">
    <source>
        <dbReference type="ARBA" id="ARBA00030407"/>
    </source>
</evidence>
<dbReference type="STRING" id="440168.SAMN04487974_103216"/>
<dbReference type="AlphaFoldDB" id="A0A1G7UQM2"/>
<dbReference type="UniPathway" id="UPA00344"/>
<gene>
    <name evidence="13" type="ORF">SAMN04487974_103216</name>
</gene>
<dbReference type="GO" id="GO:0030366">
    <property type="term" value="F:molybdopterin synthase activity"/>
    <property type="evidence" value="ECO:0007669"/>
    <property type="project" value="UniProtKB-EC"/>
</dbReference>
<dbReference type="EMBL" id="FNCS01000003">
    <property type="protein sequence ID" value="SDG49804.1"/>
    <property type="molecule type" value="Genomic_DNA"/>
</dbReference>
<proteinExistence type="inferred from homology"/>
<evidence type="ECO:0000256" key="8">
    <source>
        <dbReference type="ARBA" id="ARBA00029745"/>
    </source>
</evidence>
<evidence type="ECO:0000256" key="10">
    <source>
        <dbReference type="ARBA" id="ARBA00030781"/>
    </source>
</evidence>
<dbReference type="SUPFAM" id="SSF54690">
    <property type="entry name" value="Molybdopterin synthase subunit MoaE"/>
    <property type="match status" value="1"/>
</dbReference>
<sequence>MSVTLQSEPFDPGALVNAFLSSSQGAGAAVTFTGIVRSSEDDPIVSMTLEHYPSLAKRQLLDLRDAAIARFALIDATIIHRFGTLYPGDPIVQVMTLAPHRQAAFDGANFIMDTLKTTAPFWKKEERAGASEWVKAKQSDDAATARWA</sequence>
<evidence type="ECO:0000256" key="7">
    <source>
        <dbReference type="ARBA" id="ARBA00026066"/>
    </source>
</evidence>
<dbReference type="InterPro" id="IPR003448">
    <property type="entry name" value="Mopterin_biosynth_MoaE"/>
</dbReference>
<evidence type="ECO:0000256" key="2">
    <source>
        <dbReference type="ARBA" id="ARBA00005426"/>
    </source>
</evidence>
<dbReference type="OrthoDB" id="9803224at2"/>